<keyword evidence="2" id="KW-1185">Reference proteome</keyword>
<sequence>MPPGPDRFLRKCQEAVRTGAGRVRKGGARIAFQQVMGVTAARARKSARRVRGTAVNG</sequence>
<evidence type="ECO:0000313" key="2">
    <source>
        <dbReference type="Proteomes" id="UP001501455"/>
    </source>
</evidence>
<dbReference type="Proteomes" id="UP001501455">
    <property type="component" value="Unassembled WGS sequence"/>
</dbReference>
<gene>
    <name evidence="1" type="ORF">GCM10019016_050630</name>
</gene>
<proteinExistence type="predicted"/>
<dbReference type="EMBL" id="BAAAXF010000036">
    <property type="protein sequence ID" value="GAA3497960.1"/>
    <property type="molecule type" value="Genomic_DNA"/>
</dbReference>
<evidence type="ECO:0000313" key="1">
    <source>
        <dbReference type="EMBL" id="GAA3497960.1"/>
    </source>
</evidence>
<accession>A0ABP6TT61</accession>
<protein>
    <submittedName>
        <fullName evidence="1">Uncharacterized protein</fullName>
    </submittedName>
</protein>
<name>A0ABP6TT61_9ACTN</name>
<comment type="caution">
    <text evidence="1">The sequence shown here is derived from an EMBL/GenBank/DDBJ whole genome shotgun (WGS) entry which is preliminary data.</text>
</comment>
<organism evidence="1 2">
    <name type="scientific">Streptomyces prasinosporus</name>
    <dbReference type="NCBI Taxonomy" id="68256"/>
    <lineage>
        <taxon>Bacteria</taxon>
        <taxon>Bacillati</taxon>
        <taxon>Actinomycetota</taxon>
        <taxon>Actinomycetes</taxon>
        <taxon>Kitasatosporales</taxon>
        <taxon>Streptomycetaceae</taxon>
        <taxon>Streptomyces</taxon>
        <taxon>Streptomyces albogriseolus group</taxon>
    </lineage>
</organism>
<reference evidence="2" key="1">
    <citation type="journal article" date="2019" name="Int. J. Syst. Evol. Microbiol.">
        <title>The Global Catalogue of Microorganisms (GCM) 10K type strain sequencing project: providing services to taxonomists for standard genome sequencing and annotation.</title>
        <authorList>
            <consortium name="The Broad Institute Genomics Platform"/>
            <consortium name="The Broad Institute Genome Sequencing Center for Infectious Disease"/>
            <person name="Wu L."/>
            <person name="Ma J."/>
        </authorList>
    </citation>
    <scope>NUCLEOTIDE SEQUENCE [LARGE SCALE GENOMIC DNA]</scope>
    <source>
        <strain evidence="2">JCM 4816</strain>
    </source>
</reference>